<name>A0ABY7THP5_9SPHI</name>
<organism evidence="1 2">
    <name type="scientific">Mucilaginibacter jinjuensis</name>
    <dbReference type="NCBI Taxonomy" id="1176721"/>
    <lineage>
        <taxon>Bacteria</taxon>
        <taxon>Pseudomonadati</taxon>
        <taxon>Bacteroidota</taxon>
        <taxon>Sphingobacteriia</taxon>
        <taxon>Sphingobacteriales</taxon>
        <taxon>Sphingobacteriaceae</taxon>
        <taxon>Mucilaginibacter</taxon>
    </lineage>
</organism>
<protein>
    <recommendedName>
        <fullName evidence="3">Gingipain propeptide domain-containing protein</fullName>
    </recommendedName>
</protein>
<keyword evidence="2" id="KW-1185">Reference proteome</keyword>
<proteinExistence type="predicted"/>
<dbReference type="RefSeq" id="WP_273633158.1">
    <property type="nucleotide sequence ID" value="NZ_CP117167.1"/>
</dbReference>
<sequence>MRRFIAILLLGIHLFTTGGYSIVFEYFIHQSDVQIVKEVYDNKIDKKLIEIKIPVHLPGMHAWPRYEKIQGQIELKGTYYNYVRLKMSPDTLAMLCIPNTAKTRLVRANVIMAKEINDVPMGKKAHDTSKKSIDAPYEYVALNYQFTATPVLLKKEYINAYSSLLNPFVETRGQPPNFSC</sequence>
<dbReference type="EMBL" id="CP117167">
    <property type="protein sequence ID" value="WCT14662.1"/>
    <property type="molecule type" value="Genomic_DNA"/>
</dbReference>
<evidence type="ECO:0008006" key="3">
    <source>
        <dbReference type="Google" id="ProtNLM"/>
    </source>
</evidence>
<dbReference type="Proteomes" id="UP001216139">
    <property type="component" value="Chromosome"/>
</dbReference>
<gene>
    <name evidence="1" type="ORF">PQO05_12015</name>
</gene>
<reference evidence="1 2" key="1">
    <citation type="submission" date="2023-02" db="EMBL/GenBank/DDBJ databases">
        <title>Genome sequence of Mucilaginibacter jinjuensis strain KACC 16571.</title>
        <authorList>
            <person name="Kim S."/>
            <person name="Heo J."/>
            <person name="Kwon S.-W."/>
        </authorList>
    </citation>
    <scope>NUCLEOTIDE SEQUENCE [LARGE SCALE GENOMIC DNA]</scope>
    <source>
        <strain evidence="1 2">KACC 16571</strain>
    </source>
</reference>
<accession>A0ABY7THP5</accession>
<evidence type="ECO:0000313" key="2">
    <source>
        <dbReference type="Proteomes" id="UP001216139"/>
    </source>
</evidence>
<evidence type="ECO:0000313" key="1">
    <source>
        <dbReference type="EMBL" id="WCT14662.1"/>
    </source>
</evidence>